<evidence type="ECO:0000313" key="2">
    <source>
        <dbReference type="EMBL" id="SFM93471.1"/>
    </source>
</evidence>
<accession>A0A1I4UX06</accession>
<evidence type="ECO:0000313" key="3">
    <source>
        <dbReference type="Proteomes" id="UP000199611"/>
    </source>
</evidence>
<dbReference type="STRING" id="39841.SAMN05660836_02017"/>
<gene>
    <name evidence="2" type="ORF">SAMN05660836_02017</name>
</gene>
<feature type="coiled-coil region" evidence="1">
    <location>
        <begin position="73"/>
        <end position="103"/>
    </location>
</feature>
<sequence length="137" mass="17202">MSKEKEWTLEELLKSLSEEVALWEMSRYYIREKELFDIERFLSERGAHELMSLLEEKYGSPLNEKFWSSFLVYHKLKKLREEIKREEELHEEKRRRYLQALEEYRTAWLEWVQAWLREERKRQWKVIEGRKEDKKTS</sequence>
<evidence type="ECO:0000256" key="1">
    <source>
        <dbReference type="SAM" id="Coils"/>
    </source>
</evidence>
<organism evidence="2 3">
    <name type="scientific">Thermodesulforhabdus norvegica</name>
    <dbReference type="NCBI Taxonomy" id="39841"/>
    <lineage>
        <taxon>Bacteria</taxon>
        <taxon>Pseudomonadati</taxon>
        <taxon>Thermodesulfobacteriota</taxon>
        <taxon>Syntrophobacteria</taxon>
        <taxon>Syntrophobacterales</taxon>
        <taxon>Thermodesulforhabdaceae</taxon>
        <taxon>Thermodesulforhabdus</taxon>
    </lineage>
</organism>
<reference evidence="2 3" key="1">
    <citation type="submission" date="2016-10" db="EMBL/GenBank/DDBJ databases">
        <authorList>
            <person name="de Groot N.N."/>
        </authorList>
    </citation>
    <scope>NUCLEOTIDE SEQUENCE [LARGE SCALE GENOMIC DNA]</scope>
    <source>
        <strain evidence="2 3">DSM 9990</strain>
    </source>
</reference>
<keyword evidence="3" id="KW-1185">Reference proteome</keyword>
<dbReference type="AlphaFoldDB" id="A0A1I4UX06"/>
<proteinExistence type="predicted"/>
<keyword evidence="1" id="KW-0175">Coiled coil</keyword>
<dbReference type="RefSeq" id="WP_093395489.1">
    <property type="nucleotide sequence ID" value="NZ_FOUU01000007.1"/>
</dbReference>
<protein>
    <submittedName>
        <fullName evidence="2">Uncharacterized protein</fullName>
    </submittedName>
</protein>
<name>A0A1I4UX06_9BACT</name>
<dbReference type="EMBL" id="FOUU01000007">
    <property type="protein sequence ID" value="SFM93471.1"/>
    <property type="molecule type" value="Genomic_DNA"/>
</dbReference>
<dbReference type="Proteomes" id="UP000199611">
    <property type="component" value="Unassembled WGS sequence"/>
</dbReference>